<dbReference type="InterPro" id="IPR015422">
    <property type="entry name" value="PyrdxlP-dep_Trfase_small"/>
</dbReference>
<dbReference type="InterPro" id="IPR005302">
    <property type="entry name" value="MoCF_Sase_C"/>
</dbReference>
<accession>F6TTJ7</accession>
<dbReference type="GO" id="GO:0030170">
    <property type="term" value="F:pyridoxal phosphate binding"/>
    <property type="evidence" value="ECO:0007669"/>
    <property type="project" value="InterPro"/>
</dbReference>
<reference evidence="3" key="3">
    <citation type="submission" date="2025-08" db="UniProtKB">
        <authorList>
            <consortium name="Ensembl"/>
        </authorList>
    </citation>
    <scope>IDENTIFICATION</scope>
</reference>
<dbReference type="GO" id="GO:0006777">
    <property type="term" value="P:Mo-molybdopterin cofactor biosynthetic process"/>
    <property type="evidence" value="ECO:0007669"/>
    <property type="project" value="UniProtKB-KW"/>
</dbReference>
<proteinExistence type="predicted"/>
<dbReference type="OMA" id="HTGFLAR"/>
<dbReference type="Gene3D" id="3.40.640.10">
    <property type="entry name" value="Type I PLP-dependent aspartate aminotransferase-like (Major domain)"/>
    <property type="match status" value="1"/>
</dbReference>
<dbReference type="InterPro" id="IPR015424">
    <property type="entry name" value="PyrdxlP-dep_Trfase"/>
</dbReference>
<dbReference type="Gene3D" id="3.90.1150.10">
    <property type="entry name" value="Aspartate Aminotransferase, domain 1"/>
    <property type="match status" value="1"/>
</dbReference>
<dbReference type="PANTHER" id="PTHR14237:SF80">
    <property type="entry name" value="MOLYBDENUM COFACTOR SULFURASE"/>
    <property type="match status" value="1"/>
</dbReference>
<dbReference type="Pfam" id="PF03473">
    <property type="entry name" value="MOSC"/>
    <property type="match status" value="1"/>
</dbReference>
<dbReference type="STRING" id="7719.ENSCINP00000008847"/>
<dbReference type="InterPro" id="IPR015421">
    <property type="entry name" value="PyrdxlP-dep_Trfase_major"/>
</dbReference>
<dbReference type="InterPro" id="IPR000192">
    <property type="entry name" value="Aminotrans_V_dom"/>
</dbReference>
<organism evidence="3 4">
    <name type="scientific">Ciona intestinalis</name>
    <name type="common">Transparent sea squirt</name>
    <name type="synonym">Ascidia intestinalis</name>
    <dbReference type="NCBI Taxonomy" id="7719"/>
    <lineage>
        <taxon>Eukaryota</taxon>
        <taxon>Metazoa</taxon>
        <taxon>Chordata</taxon>
        <taxon>Tunicata</taxon>
        <taxon>Ascidiacea</taxon>
        <taxon>Phlebobranchia</taxon>
        <taxon>Cionidae</taxon>
        <taxon>Ciona</taxon>
    </lineage>
</organism>
<evidence type="ECO:0000259" key="2">
    <source>
        <dbReference type="PROSITE" id="PS51340"/>
    </source>
</evidence>
<dbReference type="GO" id="GO:0003824">
    <property type="term" value="F:catalytic activity"/>
    <property type="evidence" value="ECO:0007669"/>
    <property type="project" value="InterPro"/>
</dbReference>
<dbReference type="SUPFAM" id="SSF141673">
    <property type="entry name" value="MOSC N-terminal domain-like"/>
    <property type="match status" value="1"/>
</dbReference>
<dbReference type="Proteomes" id="UP000008144">
    <property type="component" value="Chromosome 8"/>
</dbReference>
<dbReference type="AlphaFoldDB" id="F6TTJ7"/>
<sequence length="643" mass="72225">MSQLGDSNGSVRTGNLFAYPAQSNFSGCKYPLSWIHDVKNHGLDNINSHANENWYVLLDAAAFVPCSKLDLKENPADFVCLSFYKMFGFPTGLGCLLVRKTTEDMLLKKGYFGGGTAAGYLATSDYFKPRVNLHQRLEDGSIPFLEILALQHGFNILNKIDHSMKVIQSHTFSLINRLYNELIALQHSNDAPVVKVYSHTDYSESNLQGGILTFNIQRADGSFVGFNHVLQLAASRNIHLRSGCFCNTGACVRLLNLEPENVKHIFEGGRTCGDHIDIIDNQPIGAIRASVGYMSTMADINSLLQFIKESFVQCISDFLLFSVIVHTYNVLDSQETITSAISNGDIFYDASSTIKASQRSLSLEKIFVYPIKSCRAIEVKQWELCSTGLMYDRMWMIVNNFGVCLTLKRENMLALIQPTLDLKAQTLTLEADGHGSVTVSLDFMDCEQNMLKVNACQSKVCGDRVLGNDCGQKVMTWLTDFLGYKSHLIKKNNDPRFSKVNKAIHDENGFSNLQSITLTNEAQYLLLTRESVEHLQRQMKKSQEQFNSDLLAFDEIVSRFRCNLLVAGCKPFEEESWSGLVLKNKLEMVNFKFCGLSSRCSMVCVDHKTGEKGLEPLRTLGTLPPPHYANKQQKRRNHFGIYL</sequence>
<dbReference type="GeneTree" id="ENSGT00940000157051"/>
<evidence type="ECO:0000313" key="3">
    <source>
        <dbReference type="Ensembl" id="ENSCINP00000008847.3"/>
    </source>
</evidence>
<dbReference type="GO" id="GO:0030151">
    <property type="term" value="F:molybdenum ion binding"/>
    <property type="evidence" value="ECO:0007669"/>
    <property type="project" value="InterPro"/>
</dbReference>
<dbReference type="Ensembl" id="ENSCINT00000008847.3">
    <property type="protein sequence ID" value="ENSCINP00000008847.3"/>
    <property type="gene ID" value="ENSCING00000007376.3"/>
</dbReference>
<dbReference type="EMBL" id="EAAA01002710">
    <property type="status" value="NOT_ANNOTATED_CDS"/>
    <property type="molecule type" value="Genomic_DNA"/>
</dbReference>
<dbReference type="InParanoid" id="F6TTJ7"/>
<reference evidence="3" key="4">
    <citation type="submission" date="2025-09" db="UniProtKB">
        <authorList>
            <consortium name="Ensembl"/>
        </authorList>
    </citation>
    <scope>IDENTIFICATION</scope>
</reference>
<dbReference type="PROSITE" id="PS51340">
    <property type="entry name" value="MOSC"/>
    <property type="match status" value="1"/>
</dbReference>
<keyword evidence="4" id="KW-1185">Reference proteome</keyword>
<dbReference type="SUPFAM" id="SSF53383">
    <property type="entry name" value="PLP-dependent transferases"/>
    <property type="match status" value="1"/>
</dbReference>
<name>F6TTJ7_CIOIN</name>
<dbReference type="FunCoup" id="F6TTJ7">
    <property type="interactions" value="3"/>
</dbReference>
<dbReference type="PANTHER" id="PTHR14237">
    <property type="entry name" value="MOLYBDOPTERIN COFACTOR SULFURASE MOSC"/>
    <property type="match status" value="1"/>
</dbReference>
<evidence type="ECO:0000256" key="1">
    <source>
        <dbReference type="ARBA" id="ARBA00023150"/>
    </source>
</evidence>
<feature type="domain" description="MOSC" evidence="2">
    <location>
        <begin position="498"/>
        <end position="643"/>
    </location>
</feature>
<protein>
    <recommendedName>
        <fullName evidence="2">MOSC domain-containing protein</fullName>
    </recommendedName>
</protein>
<dbReference type="HOGENOM" id="CLU_010913_0_1_1"/>
<reference evidence="3" key="2">
    <citation type="journal article" date="2008" name="Genome Biol.">
        <title>Improved genome assembly and evidence-based global gene model set for the chordate Ciona intestinalis: new insight into intron and operon populations.</title>
        <authorList>
            <person name="Satou Y."/>
            <person name="Mineta K."/>
            <person name="Ogasawara M."/>
            <person name="Sasakura Y."/>
            <person name="Shoguchi E."/>
            <person name="Ueno K."/>
            <person name="Yamada L."/>
            <person name="Matsumoto J."/>
            <person name="Wasserscheid J."/>
            <person name="Dewar K."/>
            <person name="Wiley G.B."/>
            <person name="Macmil S.L."/>
            <person name="Roe B.A."/>
            <person name="Zeller R.W."/>
            <person name="Hastings K.E."/>
            <person name="Lemaire P."/>
            <person name="Lindquist E."/>
            <person name="Endo T."/>
            <person name="Hotta K."/>
            <person name="Inaba K."/>
        </authorList>
    </citation>
    <scope>NUCLEOTIDE SEQUENCE [LARGE SCALE GENOMIC DNA]</scope>
    <source>
        <strain evidence="3">wild type</strain>
    </source>
</reference>
<dbReference type="Pfam" id="PF03476">
    <property type="entry name" value="MOSC_N"/>
    <property type="match status" value="1"/>
</dbReference>
<evidence type="ECO:0000313" key="4">
    <source>
        <dbReference type="Proteomes" id="UP000008144"/>
    </source>
</evidence>
<reference evidence="4" key="1">
    <citation type="journal article" date="2002" name="Science">
        <title>The draft genome of Ciona intestinalis: insights into chordate and vertebrate origins.</title>
        <authorList>
            <person name="Dehal P."/>
            <person name="Satou Y."/>
            <person name="Campbell R.K."/>
            <person name="Chapman J."/>
            <person name="Degnan B."/>
            <person name="De Tomaso A."/>
            <person name="Davidson B."/>
            <person name="Di Gregorio A."/>
            <person name="Gelpke M."/>
            <person name="Goodstein D.M."/>
            <person name="Harafuji N."/>
            <person name="Hastings K.E."/>
            <person name="Ho I."/>
            <person name="Hotta K."/>
            <person name="Huang W."/>
            <person name="Kawashima T."/>
            <person name="Lemaire P."/>
            <person name="Martinez D."/>
            <person name="Meinertzhagen I.A."/>
            <person name="Necula S."/>
            <person name="Nonaka M."/>
            <person name="Putnam N."/>
            <person name="Rash S."/>
            <person name="Saiga H."/>
            <person name="Satake M."/>
            <person name="Terry A."/>
            <person name="Yamada L."/>
            <person name="Wang H.G."/>
            <person name="Awazu S."/>
            <person name="Azumi K."/>
            <person name="Boore J."/>
            <person name="Branno M."/>
            <person name="Chin-Bow S."/>
            <person name="DeSantis R."/>
            <person name="Doyle S."/>
            <person name="Francino P."/>
            <person name="Keys D.N."/>
            <person name="Haga S."/>
            <person name="Hayashi H."/>
            <person name="Hino K."/>
            <person name="Imai K.S."/>
            <person name="Inaba K."/>
            <person name="Kano S."/>
            <person name="Kobayashi K."/>
            <person name="Kobayashi M."/>
            <person name="Lee B.I."/>
            <person name="Makabe K.W."/>
            <person name="Manohar C."/>
            <person name="Matassi G."/>
            <person name="Medina M."/>
            <person name="Mochizuki Y."/>
            <person name="Mount S."/>
            <person name="Morishita T."/>
            <person name="Miura S."/>
            <person name="Nakayama A."/>
            <person name="Nishizaka S."/>
            <person name="Nomoto H."/>
            <person name="Ohta F."/>
            <person name="Oishi K."/>
            <person name="Rigoutsos I."/>
            <person name="Sano M."/>
            <person name="Sasaki A."/>
            <person name="Sasakura Y."/>
            <person name="Shoguchi E."/>
            <person name="Shin-i T."/>
            <person name="Spagnuolo A."/>
            <person name="Stainier D."/>
            <person name="Suzuki M.M."/>
            <person name="Tassy O."/>
            <person name="Takatori N."/>
            <person name="Tokuoka M."/>
            <person name="Yagi K."/>
            <person name="Yoshizaki F."/>
            <person name="Wada S."/>
            <person name="Zhang C."/>
            <person name="Hyatt P.D."/>
            <person name="Larimer F."/>
            <person name="Detter C."/>
            <person name="Doggett N."/>
            <person name="Glavina T."/>
            <person name="Hawkins T."/>
            <person name="Richardson P."/>
            <person name="Lucas S."/>
            <person name="Kohara Y."/>
            <person name="Levine M."/>
            <person name="Satoh N."/>
            <person name="Rokhsar D.S."/>
        </authorList>
    </citation>
    <scope>NUCLEOTIDE SEQUENCE [LARGE SCALE GENOMIC DNA]</scope>
</reference>
<keyword evidence="1" id="KW-0501">Molybdenum cofactor biosynthesis</keyword>
<dbReference type="Pfam" id="PF00266">
    <property type="entry name" value="Aminotran_5"/>
    <property type="match status" value="1"/>
</dbReference>
<dbReference type="InterPro" id="IPR005303">
    <property type="entry name" value="MOCOS_middle"/>
</dbReference>